<dbReference type="RefSeq" id="WP_380721019.1">
    <property type="nucleotide sequence ID" value="NZ_JBHSGI010000032.1"/>
</dbReference>
<evidence type="ECO:0000313" key="1">
    <source>
        <dbReference type="EMBL" id="MFC4671072.1"/>
    </source>
</evidence>
<comment type="caution">
    <text evidence="1">The sequence shown here is derived from an EMBL/GenBank/DDBJ whole genome shotgun (WGS) entry which is preliminary data.</text>
</comment>
<dbReference type="SUPFAM" id="SSF52540">
    <property type="entry name" value="P-loop containing nucleoside triphosphate hydrolases"/>
    <property type="match status" value="1"/>
</dbReference>
<keyword evidence="2" id="KW-1185">Reference proteome</keyword>
<dbReference type="EMBL" id="JBHSGI010000032">
    <property type="protein sequence ID" value="MFC4671072.1"/>
    <property type="molecule type" value="Genomic_DNA"/>
</dbReference>
<evidence type="ECO:0008006" key="3">
    <source>
        <dbReference type="Google" id="ProtNLM"/>
    </source>
</evidence>
<protein>
    <recommendedName>
        <fullName evidence="3">Sulfotransferase family protein</fullName>
    </recommendedName>
</protein>
<accession>A0ABV9KLP2</accession>
<dbReference type="Proteomes" id="UP001595973">
    <property type="component" value="Unassembled WGS sequence"/>
</dbReference>
<reference evidence="2" key="1">
    <citation type="journal article" date="2019" name="Int. J. Syst. Evol. Microbiol.">
        <title>The Global Catalogue of Microorganisms (GCM) 10K type strain sequencing project: providing services to taxonomists for standard genome sequencing and annotation.</title>
        <authorList>
            <consortium name="The Broad Institute Genomics Platform"/>
            <consortium name="The Broad Institute Genome Sequencing Center for Infectious Disease"/>
            <person name="Wu L."/>
            <person name="Ma J."/>
        </authorList>
    </citation>
    <scope>NUCLEOTIDE SEQUENCE [LARGE SCALE GENOMIC DNA]</scope>
    <source>
        <strain evidence="2">CGMCC 4.7283</strain>
    </source>
</reference>
<sequence length="198" mass="21435">MTDPAPPRLILVAGVPRSGSTWAFNAARRLLGQAPGGLHAAWVADRDPHHPARTHLVKAHQPGEVDFAPDLVLTTRRAAEECLASLIRMGWLADDPAAIRRAWVHHNRLYTSWKARSDHEISYAGMIADPARELTRLAAALEVDLSAQDAGRIAAELAAMEAPETGTYDPETLLHPGHRAAPGAAGRRAEEILRLLQG</sequence>
<name>A0ABV9KLP2_9RHOB</name>
<evidence type="ECO:0000313" key="2">
    <source>
        <dbReference type="Proteomes" id="UP001595973"/>
    </source>
</evidence>
<proteinExistence type="predicted"/>
<dbReference type="InterPro" id="IPR027417">
    <property type="entry name" value="P-loop_NTPase"/>
</dbReference>
<gene>
    <name evidence="1" type="ORF">ACFO5X_21160</name>
</gene>
<dbReference type="Gene3D" id="3.40.50.300">
    <property type="entry name" value="P-loop containing nucleotide triphosphate hydrolases"/>
    <property type="match status" value="1"/>
</dbReference>
<organism evidence="1 2">
    <name type="scientific">Seohaeicola nanhaiensis</name>
    <dbReference type="NCBI Taxonomy" id="1387282"/>
    <lineage>
        <taxon>Bacteria</taxon>
        <taxon>Pseudomonadati</taxon>
        <taxon>Pseudomonadota</taxon>
        <taxon>Alphaproteobacteria</taxon>
        <taxon>Rhodobacterales</taxon>
        <taxon>Roseobacteraceae</taxon>
        <taxon>Seohaeicola</taxon>
    </lineage>
</organism>